<keyword evidence="6" id="KW-0812">Transmembrane</keyword>
<comment type="caution">
    <text evidence="9">The sequence shown here is derived from an EMBL/GenBank/DDBJ whole genome shotgun (WGS) entry which is preliminary data.</text>
</comment>
<name>A0ABW0N1W9_9ACTN</name>
<keyword evidence="2" id="KW-0479">Metal-binding</keyword>
<keyword evidence="6" id="KW-0472">Membrane</keyword>
<keyword evidence="10" id="KW-1185">Reference proteome</keyword>
<dbReference type="EMBL" id="JBHSMD010000005">
    <property type="protein sequence ID" value="MFC5494600.1"/>
    <property type="molecule type" value="Genomic_DNA"/>
</dbReference>
<proteinExistence type="predicted"/>
<evidence type="ECO:0000256" key="3">
    <source>
        <dbReference type="ARBA" id="ARBA00022729"/>
    </source>
</evidence>
<keyword evidence="3 7" id="KW-0732">Signal</keyword>
<dbReference type="InterPro" id="IPR032694">
    <property type="entry name" value="CopC/D"/>
</dbReference>
<feature type="region of interest" description="Disordered" evidence="5">
    <location>
        <begin position="129"/>
        <end position="161"/>
    </location>
</feature>
<evidence type="ECO:0000256" key="2">
    <source>
        <dbReference type="ARBA" id="ARBA00022723"/>
    </source>
</evidence>
<organism evidence="9 10">
    <name type="scientific">Nocardioides caricicola</name>
    <dbReference type="NCBI Taxonomy" id="634770"/>
    <lineage>
        <taxon>Bacteria</taxon>
        <taxon>Bacillati</taxon>
        <taxon>Actinomycetota</taxon>
        <taxon>Actinomycetes</taxon>
        <taxon>Propionibacteriales</taxon>
        <taxon>Nocardioidaceae</taxon>
        <taxon>Nocardioides</taxon>
    </lineage>
</organism>
<evidence type="ECO:0000313" key="10">
    <source>
        <dbReference type="Proteomes" id="UP001595956"/>
    </source>
</evidence>
<dbReference type="SUPFAM" id="SSF81296">
    <property type="entry name" value="E set domains"/>
    <property type="match status" value="1"/>
</dbReference>
<feature type="chain" id="PRO_5046360325" evidence="7">
    <location>
        <begin position="28"/>
        <end position="193"/>
    </location>
</feature>
<evidence type="ECO:0000256" key="7">
    <source>
        <dbReference type="SAM" id="SignalP"/>
    </source>
</evidence>
<dbReference type="PANTHER" id="PTHR34820">
    <property type="entry name" value="INNER MEMBRANE PROTEIN YEBZ"/>
    <property type="match status" value="1"/>
</dbReference>
<evidence type="ECO:0000256" key="6">
    <source>
        <dbReference type="SAM" id="Phobius"/>
    </source>
</evidence>
<dbReference type="InterPro" id="IPR014755">
    <property type="entry name" value="Cu-Rt/internalin_Ig-like"/>
</dbReference>
<evidence type="ECO:0000256" key="4">
    <source>
        <dbReference type="ARBA" id="ARBA00023008"/>
    </source>
</evidence>
<dbReference type="Proteomes" id="UP001595956">
    <property type="component" value="Unassembled WGS sequence"/>
</dbReference>
<comment type="subcellular location">
    <subcellularLocation>
        <location evidence="1">Cell envelope</location>
    </subcellularLocation>
</comment>
<evidence type="ECO:0000313" key="9">
    <source>
        <dbReference type="EMBL" id="MFC5494600.1"/>
    </source>
</evidence>
<feature type="compositionally biased region" description="Polar residues" evidence="5">
    <location>
        <begin position="148"/>
        <end position="159"/>
    </location>
</feature>
<accession>A0ABW0N1W9</accession>
<evidence type="ECO:0000256" key="5">
    <source>
        <dbReference type="SAM" id="MobiDB-lite"/>
    </source>
</evidence>
<sequence>MARIRRLIMLIAVITLGAALSAAPASAHTDLTGSDPDDGARLTSPPAAITLTFTEDMSPRLATVTLQVGTTDAGEMDVRQGETTNALVAEVPLDRILAGGSPQTWTVSYRVTSTDGHPVEGTLTFQAPTPAQLPAAPTPTPSSEPSSNDVPATDEQSANSGAGTSSALVAAALAGIAIAVVLVLRARRRSDQK</sequence>
<evidence type="ECO:0000259" key="8">
    <source>
        <dbReference type="Pfam" id="PF04234"/>
    </source>
</evidence>
<dbReference type="InterPro" id="IPR007348">
    <property type="entry name" value="CopC_dom"/>
</dbReference>
<feature type="transmembrane region" description="Helical" evidence="6">
    <location>
        <begin position="166"/>
        <end position="184"/>
    </location>
</feature>
<dbReference type="RefSeq" id="WP_379188025.1">
    <property type="nucleotide sequence ID" value="NZ_JBHSMD010000005.1"/>
</dbReference>
<dbReference type="Gene3D" id="2.60.40.1220">
    <property type="match status" value="1"/>
</dbReference>
<feature type="domain" description="CopC" evidence="8">
    <location>
        <begin position="28"/>
        <end position="126"/>
    </location>
</feature>
<evidence type="ECO:0000256" key="1">
    <source>
        <dbReference type="ARBA" id="ARBA00004196"/>
    </source>
</evidence>
<dbReference type="InterPro" id="IPR014756">
    <property type="entry name" value="Ig_E-set"/>
</dbReference>
<keyword evidence="6" id="KW-1133">Transmembrane helix</keyword>
<keyword evidence="4" id="KW-0186">Copper</keyword>
<feature type="signal peptide" evidence="7">
    <location>
        <begin position="1"/>
        <end position="27"/>
    </location>
</feature>
<dbReference type="Pfam" id="PF04234">
    <property type="entry name" value="CopC"/>
    <property type="match status" value="1"/>
</dbReference>
<protein>
    <submittedName>
        <fullName evidence="9">Copper resistance protein CopC</fullName>
    </submittedName>
</protein>
<reference evidence="10" key="1">
    <citation type="journal article" date="2019" name="Int. J. Syst. Evol. Microbiol.">
        <title>The Global Catalogue of Microorganisms (GCM) 10K type strain sequencing project: providing services to taxonomists for standard genome sequencing and annotation.</title>
        <authorList>
            <consortium name="The Broad Institute Genomics Platform"/>
            <consortium name="The Broad Institute Genome Sequencing Center for Infectious Disease"/>
            <person name="Wu L."/>
            <person name="Ma J."/>
        </authorList>
    </citation>
    <scope>NUCLEOTIDE SEQUENCE [LARGE SCALE GENOMIC DNA]</scope>
    <source>
        <strain evidence="10">KACC 13778</strain>
    </source>
</reference>
<dbReference type="PANTHER" id="PTHR34820:SF4">
    <property type="entry name" value="INNER MEMBRANE PROTEIN YEBZ"/>
    <property type="match status" value="1"/>
</dbReference>
<gene>
    <name evidence="9" type="ORF">ACFPKY_15900</name>
</gene>